<keyword evidence="17" id="KW-0175">Coiled coil</keyword>
<keyword evidence="7 15" id="KW-0375">Hydrogen ion transport</keyword>
<dbReference type="GO" id="GO:0045259">
    <property type="term" value="C:proton-transporting ATP synthase complex"/>
    <property type="evidence" value="ECO:0007669"/>
    <property type="project" value="UniProtKB-KW"/>
</dbReference>
<comment type="function">
    <text evidence="13">Component of the F(0) channel, it forms part of the peripheral stalk, linking F(1) to F(0). The b'-subunit is a diverged and duplicated form of b found in plants and photosynthetic bacteria.</text>
</comment>
<dbReference type="Pfam" id="PF00430">
    <property type="entry name" value="ATP-synt_B"/>
    <property type="match status" value="1"/>
</dbReference>
<evidence type="ECO:0000256" key="5">
    <source>
        <dbReference type="ARBA" id="ARBA00022547"/>
    </source>
</evidence>
<dbReference type="Gene3D" id="6.10.250.1580">
    <property type="match status" value="1"/>
</dbReference>
<keyword evidence="20" id="KW-1185">Reference proteome</keyword>
<keyword evidence="8 15" id="KW-1133">Transmembrane helix</keyword>
<gene>
    <name evidence="15" type="primary">atpF</name>
    <name evidence="19" type="ORF">SAMN05428953_112121</name>
</gene>
<dbReference type="GO" id="GO:0046933">
    <property type="term" value="F:proton-transporting ATP synthase activity, rotational mechanism"/>
    <property type="evidence" value="ECO:0007669"/>
    <property type="project" value="UniProtKB-UniRule"/>
</dbReference>
<dbReference type="NCBIfam" id="NF006612">
    <property type="entry name" value="PRK09174.1"/>
    <property type="match status" value="1"/>
</dbReference>
<dbReference type="Proteomes" id="UP000198894">
    <property type="component" value="Unassembled WGS sequence"/>
</dbReference>
<comment type="similarity">
    <text evidence="2 15 16">Belongs to the ATPase B chain family.</text>
</comment>
<accession>A0A1G8ZRV8</accession>
<evidence type="ECO:0000256" key="3">
    <source>
        <dbReference type="ARBA" id="ARBA00022448"/>
    </source>
</evidence>
<dbReference type="AlphaFoldDB" id="A0A1G8ZRV8"/>
<dbReference type="EMBL" id="FNEE01000012">
    <property type="protein sequence ID" value="SDK17763.1"/>
    <property type="molecule type" value="Genomic_DNA"/>
</dbReference>
<keyword evidence="5 15" id="KW-0138">CF(0)</keyword>
<dbReference type="HAMAP" id="MF_01398">
    <property type="entry name" value="ATP_synth_b_bprime"/>
    <property type="match status" value="1"/>
</dbReference>
<feature type="region of interest" description="Disordered" evidence="18">
    <location>
        <begin position="1"/>
        <end position="36"/>
    </location>
</feature>
<evidence type="ECO:0000256" key="18">
    <source>
        <dbReference type="SAM" id="MobiDB-lite"/>
    </source>
</evidence>
<dbReference type="CDD" id="cd06503">
    <property type="entry name" value="ATP-synt_Fo_b"/>
    <property type="match status" value="1"/>
</dbReference>
<proteinExistence type="inferred from homology"/>
<comment type="subunit">
    <text evidence="14 15">F-type ATPases have 2 components, F(1) - the catalytic core - and F(0) - the membrane proton channel. F(1) has five subunits: alpha(3), beta(3), gamma(1), delta(1), epsilon(1). F(0) has three main subunits: a(1), b(2) and c(10-14). The alpha and beta chains form an alternating ring which encloses part of the gamma chain. F(1) is attached to F(0) by a central stalk formed by the gamma and epsilon chains, while a peripheral stalk is formed by the delta and b chains.</text>
</comment>
<organism evidence="19 20">
    <name type="scientific">Mesorhizobium muleiense</name>
    <dbReference type="NCBI Taxonomy" id="1004279"/>
    <lineage>
        <taxon>Bacteria</taxon>
        <taxon>Pseudomonadati</taxon>
        <taxon>Pseudomonadota</taxon>
        <taxon>Alphaproteobacteria</taxon>
        <taxon>Hyphomicrobiales</taxon>
        <taxon>Phyllobacteriaceae</taxon>
        <taxon>Mesorhizobium</taxon>
    </lineage>
</organism>
<evidence type="ECO:0000313" key="19">
    <source>
        <dbReference type="EMBL" id="SDK17763.1"/>
    </source>
</evidence>
<evidence type="ECO:0000256" key="8">
    <source>
        <dbReference type="ARBA" id="ARBA00022989"/>
    </source>
</evidence>
<evidence type="ECO:0000256" key="4">
    <source>
        <dbReference type="ARBA" id="ARBA00022475"/>
    </source>
</evidence>
<dbReference type="GO" id="GO:0005886">
    <property type="term" value="C:plasma membrane"/>
    <property type="evidence" value="ECO:0007669"/>
    <property type="project" value="UniProtKB-SubCell"/>
</dbReference>
<evidence type="ECO:0000256" key="12">
    <source>
        <dbReference type="ARBA" id="ARBA00025198"/>
    </source>
</evidence>
<dbReference type="RefSeq" id="WP_091596058.1">
    <property type="nucleotide sequence ID" value="NZ_FNEE01000012.1"/>
</dbReference>
<evidence type="ECO:0000256" key="1">
    <source>
        <dbReference type="ARBA" id="ARBA00004377"/>
    </source>
</evidence>
<keyword evidence="6 15" id="KW-0812">Transmembrane</keyword>
<evidence type="ECO:0000256" key="10">
    <source>
        <dbReference type="ARBA" id="ARBA00023136"/>
    </source>
</evidence>
<dbReference type="PANTHER" id="PTHR33445">
    <property type="entry name" value="ATP SYNTHASE SUBUNIT B', CHLOROPLASTIC"/>
    <property type="match status" value="1"/>
</dbReference>
<keyword evidence="4 15" id="KW-1003">Cell membrane</keyword>
<evidence type="ECO:0000256" key="16">
    <source>
        <dbReference type="RuleBase" id="RU003848"/>
    </source>
</evidence>
<evidence type="ECO:0000256" key="11">
    <source>
        <dbReference type="ARBA" id="ARBA00023310"/>
    </source>
</evidence>
<dbReference type="PANTHER" id="PTHR33445:SF1">
    <property type="entry name" value="ATP SYNTHASE SUBUNIT B"/>
    <property type="match status" value="1"/>
</dbReference>
<feature type="transmembrane region" description="Helical" evidence="15">
    <location>
        <begin position="48"/>
        <end position="66"/>
    </location>
</feature>
<evidence type="ECO:0000256" key="6">
    <source>
        <dbReference type="ARBA" id="ARBA00022692"/>
    </source>
</evidence>
<evidence type="ECO:0000256" key="9">
    <source>
        <dbReference type="ARBA" id="ARBA00023065"/>
    </source>
</evidence>
<evidence type="ECO:0000256" key="7">
    <source>
        <dbReference type="ARBA" id="ARBA00022781"/>
    </source>
</evidence>
<sequence length="199" mass="20678">MFVTSAFAQESAPAVEGGHTGTEGDTHSGTGVPAEAHGVFPPFDPATFPSQLVWLAITFGLFYLFLKKVVMPRVGGIIDVRNDRITQDLDQAARLKGEADAAVAAYEQELAEAKTKANAIGQQANDAAKAEAEAARKKVEAALDQKLGEAEARISTIKANAMKEVGTIAEDTASAIVEALVGGKASKAEIAAAVKSVAR</sequence>
<dbReference type="GO" id="GO:0046961">
    <property type="term" value="F:proton-transporting ATPase activity, rotational mechanism"/>
    <property type="evidence" value="ECO:0007669"/>
    <property type="project" value="TreeGrafter"/>
</dbReference>
<keyword evidence="3 15" id="KW-0813">Transport</keyword>
<dbReference type="InterPro" id="IPR002146">
    <property type="entry name" value="ATP_synth_b/b'su_bac/chlpt"/>
</dbReference>
<evidence type="ECO:0000256" key="13">
    <source>
        <dbReference type="ARBA" id="ARBA00025614"/>
    </source>
</evidence>
<evidence type="ECO:0000313" key="20">
    <source>
        <dbReference type="Proteomes" id="UP000198894"/>
    </source>
</evidence>
<reference evidence="20" key="1">
    <citation type="submission" date="2016-10" db="EMBL/GenBank/DDBJ databases">
        <authorList>
            <person name="Varghese N."/>
            <person name="Submissions S."/>
        </authorList>
    </citation>
    <scope>NUCLEOTIDE SEQUENCE [LARGE SCALE GENOMIC DNA]</scope>
    <source>
        <strain evidence="20">CGMCC 1.11022</strain>
    </source>
</reference>
<keyword evidence="10 15" id="KW-0472">Membrane</keyword>
<evidence type="ECO:0000256" key="17">
    <source>
        <dbReference type="SAM" id="Coils"/>
    </source>
</evidence>
<evidence type="ECO:0000256" key="2">
    <source>
        <dbReference type="ARBA" id="ARBA00005513"/>
    </source>
</evidence>
<keyword evidence="11 15" id="KW-0066">ATP synthesis</keyword>
<evidence type="ECO:0000256" key="14">
    <source>
        <dbReference type="ARBA" id="ARBA00025830"/>
    </source>
</evidence>
<feature type="coiled-coil region" evidence="17">
    <location>
        <begin position="89"/>
        <end position="149"/>
    </location>
</feature>
<evidence type="ECO:0000256" key="15">
    <source>
        <dbReference type="HAMAP-Rule" id="MF_01398"/>
    </source>
</evidence>
<keyword evidence="9 15" id="KW-0406">Ion transport</keyword>
<protein>
    <recommendedName>
        <fullName evidence="15">ATP synthase subunit b</fullName>
    </recommendedName>
    <alternativeName>
        <fullName evidence="15">ATP synthase F(0) sector subunit b</fullName>
    </alternativeName>
    <alternativeName>
        <fullName evidence="15">ATPase subunit I</fullName>
    </alternativeName>
    <alternativeName>
        <fullName evidence="15">F-type ATPase subunit b</fullName>
        <shortName evidence="15">F-ATPase subunit b</shortName>
    </alternativeName>
</protein>
<name>A0A1G8ZRV8_9HYPH</name>
<comment type="function">
    <text evidence="12 15">F(1)F(0) ATP synthase produces ATP from ADP in the presence of a proton or sodium gradient. F-type ATPases consist of two structural domains, F(1) containing the extramembraneous catalytic core and F(0) containing the membrane proton channel, linked together by a central stalk and a peripheral stalk. During catalysis, ATP synthesis in the catalytic domain of F(1) is coupled via a rotary mechanism of the central stalk subunits to proton translocation.</text>
</comment>
<comment type="subcellular location">
    <subcellularLocation>
        <location evidence="1">Cell inner membrane</location>
        <topology evidence="1">Single-pass membrane protein</topology>
    </subcellularLocation>
    <subcellularLocation>
        <location evidence="15">Cell membrane</location>
        <topology evidence="15">Single-pass membrane protein</topology>
    </subcellularLocation>
</comment>
<dbReference type="InterPro" id="IPR050059">
    <property type="entry name" value="ATP_synthase_B_chain"/>
</dbReference>